<name>A0ABV5QHF2_9ACTN</name>
<reference evidence="1 2" key="1">
    <citation type="submission" date="2024-09" db="EMBL/GenBank/DDBJ databases">
        <authorList>
            <person name="Sun Q."/>
            <person name="Mori K."/>
        </authorList>
    </citation>
    <scope>NUCLEOTIDE SEQUENCE [LARGE SCALE GENOMIC DNA]</scope>
    <source>
        <strain evidence="1 2">JCM 3323</strain>
    </source>
</reference>
<dbReference type="RefSeq" id="WP_346119645.1">
    <property type="nucleotide sequence ID" value="NZ_BAAAXC010000009.1"/>
</dbReference>
<comment type="caution">
    <text evidence="1">The sequence shown here is derived from an EMBL/GenBank/DDBJ whole genome shotgun (WGS) entry which is preliminary data.</text>
</comment>
<evidence type="ECO:0000313" key="2">
    <source>
        <dbReference type="Proteomes" id="UP001589646"/>
    </source>
</evidence>
<evidence type="ECO:0000313" key="1">
    <source>
        <dbReference type="EMBL" id="MFB9534509.1"/>
    </source>
</evidence>
<gene>
    <name evidence="1" type="ORF">ACFFRN_48670</name>
</gene>
<keyword evidence="2" id="KW-1185">Reference proteome</keyword>
<dbReference type="EMBL" id="JBHMCE010000030">
    <property type="protein sequence ID" value="MFB9534509.1"/>
    <property type="molecule type" value="Genomic_DNA"/>
</dbReference>
<accession>A0ABV5QHF2</accession>
<dbReference type="Proteomes" id="UP001589646">
    <property type="component" value="Unassembled WGS sequence"/>
</dbReference>
<sequence length="158" mass="17057">MPTTPTTEQPAQADVIDPTAAISAPLFERLVARILADHPAFDDAYARRVMTQALAFLMACGANPGARLAPSPQVDVGWHTFILFTHDYTRFCHQVAGRMIHHAPDDEPATGAAAVDRIGATIEAMRAANLPVDLELWLHEAKCSQCHSGCFDDPAPEA</sequence>
<proteinExistence type="predicted"/>
<protein>
    <submittedName>
        <fullName evidence="1">Glycine-rich domain-containing protein</fullName>
    </submittedName>
</protein>
<organism evidence="1 2">
    <name type="scientific">Nonomuraea roseola</name>
    <dbReference type="NCBI Taxonomy" id="46179"/>
    <lineage>
        <taxon>Bacteria</taxon>
        <taxon>Bacillati</taxon>
        <taxon>Actinomycetota</taxon>
        <taxon>Actinomycetes</taxon>
        <taxon>Streptosporangiales</taxon>
        <taxon>Streptosporangiaceae</taxon>
        <taxon>Nonomuraea</taxon>
    </lineage>
</organism>